<dbReference type="NCBIfam" id="TIGR03346">
    <property type="entry name" value="chaperone_ClpB"/>
    <property type="match status" value="1"/>
</dbReference>
<evidence type="ECO:0000256" key="1">
    <source>
        <dbReference type="ARBA" id="ARBA00004496"/>
    </source>
</evidence>
<dbReference type="InterPro" id="IPR050130">
    <property type="entry name" value="ClpA_ClpB"/>
</dbReference>
<dbReference type="PROSITE" id="PS00871">
    <property type="entry name" value="CLPAB_2"/>
    <property type="match status" value="1"/>
</dbReference>
<dbReference type="FunFam" id="3.40.50.300:FF:000120">
    <property type="entry name" value="ATP-dependent chaperone ClpB"/>
    <property type="match status" value="1"/>
</dbReference>
<comment type="similarity">
    <text evidence="2 11">Belongs to the ClpA/ClpB family.</text>
</comment>
<keyword evidence="6 12" id="KW-0346">Stress response</keyword>
<evidence type="ECO:0000313" key="14">
    <source>
        <dbReference type="EMBL" id="BBJ45125.1"/>
    </source>
</evidence>
<dbReference type="CDD" id="cd00009">
    <property type="entry name" value="AAA"/>
    <property type="match status" value="1"/>
</dbReference>
<reference evidence="14 15" key="1">
    <citation type="journal article" date="2020" name="Int. J. Syst. Evol. Microbiol.">
        <title>Reclassification of Streptomyces castelarensis and Streptomyces sporoclivatus as later heterotypic synonyms of Streptomyces antimycoticus.</title>
        <authorList>
            <person name="Komaki H."/>
            <person name="Tamura T."/>
        </authorList>
    </citation>
    <scope>NUCLEOTIDE SEQUENCE [LARGE SCALE GENOMIC DNA]</scope>
    <source>
        <strain evidence="14 15">NBRC 100767</strain>
    </source>
</reference>
<dbReference type="SMART" id="SM00382">
    <property type="entry name" value="AAA"/>
    <property type="match status" value="2"/>
</dbReference>
<evidence type="ECO:0000256" key="11">
    <source>
        <dbReference type="RuleBase" id="RU004432"/>
    </source>
</evidence>
<dbReference type="SMART" id="SM01086">
    <property type="entry name" value="ClpB_D2-small"/>
    <property type="match status" value="1"/>
</dbReference>
<dbReference type="CDD" id="cd19499">
    <property type="entry name" value="RecA-like_ClpB_Hsp104-like"/>
    <property type="match status" value="1"/>
</dbReference>
<comment type="function">
    <text evidence="12">Part of a stress-induced multi-chaperone system, it is involved in the recovery of the cell from heat-induced damage, in cooperation with DnaK, DnaJ and GrpE.</text>
</comment>
<evidence type="ECO:0000256" key="10">
    <source>
        <dbReference type="PROSITE-ProRule" id="PRU01251"/>
    </source>
</evidence>
<evidence type="ECO:0000256" key="7">
    <source>
        <dbReference type="ARBA" id="ARBA00023054"/>
    </source>
</evidence>
<keyword evidence="12" id="KW-0963">Cytoplasm</keyword>
<evidence type="ECO:0000259" key="13">
    <source>
        <dbReference type="PROSITE" id="PS51903"/>
    </source>
</evidence>
<dbReference type="FunFam" id="3.40.50.300:FF:000025">
    <property type="entry name" value="ATP-dependent Clp protease subunit"/>
    <property type="match status" value="1"/>
</dbReference>
<dbReference type="InterPro" id="IPR019489">
    <property type="entry name" value="Clp_ATPase_C"/>
</dbReference>
<dbReference type="InterPro" id="IPR028299">
    <property type="entry name" value="ClpA/B_CS2"/>
</dbReference>
<comment type="subunit">
    <text evidence="12">Homohexamer; The oligomerization is ATP-dependent.</text>
</comment>
<keyword evidence="3 10" id="KW-0677">Repeat</keyword>
<dbReference type="GO" id="GO:0034605">
    <property type="term" value="P:cellular response to heat"/>
    <property type="evidence" value="ECO:0007669"/>
    <property type="project" value="TreeGrafter"/>
</dbReference>
<dbReference type="Pfam" id="PF17871">
    <property type="entry name" value="AAA_lid_9"/>
    <property type="match status" value="1"/>
</dbReference>
<keyword evidence="7 12" id="KW-0175">Coiled coil</keyword>
<dbReference type="PROSITE" id="PS00870">
    <property type="entry name" value="CLPAB_1"/>
    <property type="match status" value="1"/>
</dbReference>
<feature type="coiled-coil region" evidence="12">
    <location>
        <begin position="87"/>
        <end position="114"/>
    </location>
</feature>
<evidence type="ECO:0000256" key="2">
    <source>
        <dbReference type="ARBA" id="ARBA00008675"/>
    </source>
</evidence>
<dbReference type="GO" id="GO:0005737">
    <property type="term" value="C:cytoplasm"/>
    <property type="evidence" value="ECO:0007669"/>
    <property type="project" value="UniProtKB-SubCell"/>
</dbReference>
<dbReference type="InterPro" id="IPR017730">
    <property type="entry name" value="Chaperonin_ClpB"/>
</dbReference>
<sequence>MDMNRLTQKSQEALQDAQTRAQRFGHTEVDGEHLLLALLDQPEGLVPRLVGQVGADPEAMRTMLEAEVARKPRVTGPGATPGQVFVTQRLSHLLDAAEQEAKRLKDEYVSVEHLVLALAREGPATAAGRVLGEHGITPEAFLNALTQVRGSQRVTSANPEVAYEALEKYGRDLVLEARAGKLDPVIGRDAEIRRVTQILSRKTKNNPVLIGDPGVGKTAIVEGLAQRIVRGDVPEGLRDKTIFALDMGSLVAGAKYRGEFEERLKAVLTEVKSAQGRILLFVDELHTVVGAGAAEGAMDAGNMLKPMLARGELHMIGATTLDEYRKHIEKDAALERRFQMVLVDEPSVEDTISILRGLRERLEVFHGVKIQDTALVSAAALSHRYISDRFLPDKAIDLVDEACARLRTEIDSMPAELDETTRRVTRLEIEEAALSKETDPASRQRLEELRRELADLRAQADAKHAQWEAERQSIRRVQELRRELEEVRREAEEAERAYDLNRAAELRYGRLQELQRKLAAEEEQLAAKQGAHRLLREVVTEEEIADIVSAWTGIPVSRLQEGERDKLLRLDEILQERVIGQDEAVKLVTDAIIRARSGIRDPRRPIGSFIFLGPTGVGKTELAKTLAAALFDTEENMIRLDMSEYQERHTVSRLVGAPPGYIGYEEGGQLTEAVRRKPYSVVLFDEIEKAHADVFNTLLQVLDDGRITDAQGRLVDFRNTVIIMTSNIGSMHLLDGVTSDGELKPDARGLVMSELRGHFRPEFLNRVDDIVLFKPLGEPQIERIVELQFDELRKRLAERLIAIELTPAGREVIAHEGYDPVYGARPLRRFISHEVETLIGRALLRGDVEEGATVKVDAQHGELVVTYEQPSGEHLEERARQEVGEAA</sequence>
<dbReference type="FunFam" id="3.40.50.300:FF:000010">
    <property type="entry name" value="Chaperone clpB 1, putative"/>
    <property type="match status" value="1"/>
</dbReference>
<keyword evidence="8 11" id="KW-0143">Chaperone</keyword>
<dbReference type="InterPro" id="IPR004176">
    <property type="entry name" value="Clp_R_N"/>
</dbReference>
<organism evidence="14 15">
    <name type="scientific">Streptomyces antimycoticus</name>
    <dbReference type="NCBI Taxonomy" id="68175"/>
    <lineage>
        <taxon>Bacteria</taxon>
        <taxon>Bacillati</taxon>
        <taxon>Actinomycetota</taxon>
        <taxon>Actinomycetes</taxon>
        <taxon>Kitasatosporales</taxon>
        <taxon>Streptomycetaceae</taxon>
        <taxon>Streptomyces</taxon>
        <taxon>Streptomyces violaceusniger group</taxon>
    </lineage>
</organism>
<evidence type="ECO:0000313" key="15">
    <source>
        <dbReference type="Proteomes" id="UP000463951"/>
    </source>
</evidence>
<dbReference type="GO" id="GO:0005524">
    <property type="term" value="F:ATP binding"/>
    <property type="evidence" value="ECO:0007669"/>
    <property type="project" value="UniProtKB-UniRule"/>
</dbReference>
<dbReference type="Gene3D" id="3.40.50.300">
    <property type="entry name" value="P-loop containing nucleotide triphosphate hydrolases"/>
    <property type="match status" value="3"/>
</dbReference>
<dbReference type="PROSITE" id="PS51903">
    <property type="entry name" value="CLP_R"/>
    <property type="match status" value="1"/>
</dbReference>
<dbReference type="InterPro" id="IPR018368">
    <property type="entry name" value="ClpA/B_CS1"/>
</dbReference>
<feature type="domain" description="Clp R" evidence="13">
    <location>
        <begin position="3"/>
        <end position="151"/>
    </location>
</feature>
<dbReference type="Pfam" id="PF02861">
    <property type="entry name" value="Clp_N"/>
    <property type="match status" value="1"/>
</dbReference>
<dbReference type="PRINTS" id="PR00300">
    <property type="entry name" value="CLPPROTEASEA"/>
</dbReference>
<dbReference type="Pfam" id="PF00004">
    <property type="entry name" value="AAA"/>
    <property type="match status" value="1"/>
</dbReference>
<dbReference type="Gene3D" id="1.10.1780.10">
    <property type="entry name" value="Clp, N-terminal domain"/>
    <property type="match status" value="1"/>
</dbReference>
<evidence type="ECO:0000256" key="12">
    <source>
        <dbReference type="RuleBase" id="RU362034"/>
    </source>
</evidence>
<dbReference type="GO" id="GO:0042026">
    <property type="term" value="P:protein refolding"/>
    <property type="evidence" value="ECO:0007669"/>
    <property type="project" value="UniProtKB-UniRule"/>
</dbReference>
<gene>
    <name evidence="14" type="primary">clpB_2</name>
    <name evidence="12" type="synonym">clpB</name>
    <name evidence="14" type="ORF">SSPO_078430</name>
</gene>
<dbReference type="AlphaFoldDB" id="A0A499USK7"/>
<dbReference type="PANTHER" id="PTHR11638:SF18">
    <property type="entry name" value="HEAT SHOCK PROTEIN 104"/>
    <property type="match status" value="1"/>
</dbReference>
<dbReference type="SUPFAM" id="SSF52540">
    <property type="entry name" value="P-loop containing nucleoside triphosphate hydrolases"/>
    <property type="match status" value="2"/>
</dbReference>
<name>A0A499USK7_9ACTN</name>
<dbReference type="Gene3D" id="1.10.8.60">
    <property type="match status" value="1"/>
</dbReference>
<dbReference type="GO" id="GO:0016887">
    <property type="term" value="F:ATP hydrolysis activity"/>
    <property type="evidence" value="ECO:0007669"/>
    <property type="project" value="InterPro"/>
</dbReference>
<evidence type="ECO:0000256" key="9">
    <source>
        <dbReference type="ARBA" id="ARBA00026057"/>
    </source>
</evidence>
<dbReference type="InterPro" id="IPR041546">
    <property type="entry name" value="ClpA/ClpB_AAA_lid"/>
</dbReference>
<dbReference type="InterPro" id="IPR003959">
    <property type="entry name" value="ATPase_AAA_core"/>
</dbReference>
<dbReference type="InterPro" id="IPR001270">
    <property type="entry name" value="ClpA/B"/>
</dbReference>
<evidence type="ECO:0000256" key="3">
    <source>
        <dbReference type="ARBA" id="ARBA00022737"/>
    </source>
</evidence>
<comment type="subunit">
    <text evidence="9">Homohexamer. The oligomerization is ATP-dependent.</text>
</comment>
<dbReference type="Pfam" id="PF07724">
    <property type="entry name" value="AAA_2"/>
    <property type="match status" value="1"/>
</dbReference>
<dbReference type="Proteomes" id="UP000463951">
    <property type="component" value="Chromosome"/>
</dbReference>
<dbReference type="Pfam" id="PF10431">
    <property type="entry name" value="ClpB_D2-small"/>
    <property type="match status" value="1"/>
</dbReference>
<dbReference type="PANTHER" id="PTHR11638">
    <property type="entry name" value="ATP-DEPENDENT CLP PROTEASE"/>
    <property type="match status" value="1"/>
</dbReference>
<evidence type="ECO:0000256" key="6">
    <source>
        <dbReference type="ARBA" id="ARBA00023016"/>
    </source>
</evidence>
<evidence type="ECO:0000256" key="8">
    <source>
        <dbReference type="ARBA" id="ARBA00023186"/>
    </source>
</evidence>
<comment type="subcellular location">
    <subcellularLocation>
        <location evidence="1 12">Cytoplasm</location>
    </subcellularLocation>
</comment>
<keyword evidence="5 11" id="KW-0067">ATP-binding</keyword>
<dbReference type="InterPro" id="IPR003593">
    <property type="entry name" value="AAA+_ATPase"/>
</dbReference>
<keyword evidence="4 11" id="KW-0547">Nucleotide-binding</keyword>
<accession>A0A499USK7</accession>
<protein>
    <recommendedName>
        <fullName evidence="12">Chaperone protein ClpB</fullName>
    </recommendedName>
</protein>
<dbReference type="InterPro" id="IPR027417">
    <property type="entry name" value="P-loop_NTPase"/>
</dbReference>
<feature type="coiled-coil region" evidence="12">
    <location>
        <begin position="417"/>
        <end position="531"/>
    </location>
</feature>
<proteinExistence type="inferred from homology"/>
<dbReference type="InterPro" id="IPR036628">
    <property type="entry name" value="Clp_N_dom_sf"/>
</dbReference>
<evidence type="ECO:0000256" key="4">
    <source>
        <dbReference type="ARBA" id="ARBA00022741"/>
    </source>
</evidence>
<dbReference type="SUPFAM" id="SSF81923">
    <property type="entry name" value="Double Clp-N motif"/>
    <property type="match status" value="1"/>
</dbReference>
<evidence type="ECO:0000256" key="5">
    <source>
        <dbReference type="ARBA" id="ARBA00022840"/>
    </source>
</evidence>
<dbReference type="EMBL" id="AP019620">
    <property type="protein sequence ID" value="BBJ45125.1"/>
    <property type="molecule type" value="Genomic_DNA"/>
</dbReference>